<dbReference type="GO" id="GO:0005634">
    <property type="term" value="C:nucleus"/>
    <property type="evidence" value="ECO:0007669"/>
    <property type="project" value="UniProtKB-SubCell"/>
</dbReference>
<dbReference type="EMBL" id="MVBO01000008">
    <property type="protein sequence ID" value="OZJ05943.1"/>
    <property type="molecule type" value="Genomic_DNA"/>
</dbReference>
<reference evidence="7 8" key="1">
    <citation type="journal article" date="2017" name="Mycologia">
        <title>Bifiguratus adelaidae, gen. et sp. nov., a new member of Mucoromycotina in endophytic and soil-dwelling habitats.</title>
        <authorList>
            <person name="Torres-Cruz T.J."/>
            <person name="Billingsley Tobias T.L."/>
            <person name="Almatruk M."/>
            <person name="Hesse C."/>
            <person name="Kuske C.R."/>
            <person name="Desiro A."/>
            <person name="Benucci G.M."/>
            <person name="Bonito G."/>
            <person name="Stajich J.E."/>
            <person name="Dunlap C."/>
            <person name="Arnold A.E."/>
            <person name="Porras-Alfaro A."/>
        </authorList>
    </citation>
    <scope>NUCLEOTIDE SEQUENCE [LARGE SCALE GENOMIC DNA]</scope>
    <source>
        <strain evidence="7 8">AZ0501</strain>
    </source>
</reference>
<comment type="caution">
    <text evidence="7">The sequence shown here is derived from an EMBL/GenBank/DDBJ whole genome shotgun (WGS) entry which is preliminary data.</text>
</comment>
<keyword evidence="4" id="KW-0539">Nucleus</keyword>
<sequence>MPEVLHYVPSIPVEPHLDRRFILCVRQQPVQARLSSNNERDRRPVDPVPIIQITFDSAVDNGEKQEFLQSTNYFMSARLVAANTDMTPPAPMTLSGSVVSSLYHLKDVDDRDGAFFVFGDLSVKQEGMFRLQFDLFEMSTSFADQGVRMRIRKENRTHATSKKRKQVSDSEDDASVNRDATPARQHVSRVSPARKQEEAEYGLPSMPMIATTTAAQAPTPPPAKEDGVRIHRLRKQPAPMQVDVPTPMSGRRAPLANILDQPIGAIPPSSSSMLPRPLAPAFSTLQLPSQPIPLALQAICPDIEYDWQRLPPFWFQLASLNRRNAIYATHKCHQCGTSMTLVSTHICPKDTHRDDLCMDPECPNFYSMRRERPRKTVVTTKSPTLTILHHDYKVSGEKTVSMEKETKSYQLPCEACTCSFNMDVDSPSGFRPPTCVPPVVASTLEREMYHLNPERGPGNNFPADFDSGWKRYSKESD</sequence>
<evidence type="ECO:0000256" key="1">
    <source>
        <dbReference type="ARBA" id="ARBA00004123"/>
    </source>
</evidence>
<organism evidence="7 8">
    <name type="scientific">Bifiguratus adelaidae</name>
    <dbReference type="NCBI Taxonomy" id="1938954"/>
    <lineage>
        <taxon>Eukaryota</taxon>
        <taxon>Fungi</taxon>
        <taxon>Fungi incertae sedis</taxon>
        <taxon>Mucoromycota</taxon>
        <taxon>Mucoromycotina</taxon>
        <taxon>Endogonomycetes</taxon>
        <taxon>Endogonales</taxon>
        <taxon>Endogonales incertae sedis</taxon>
        <taxon>Bifiguratus</taxon>
    </lineage>
</organism>
<evidence type="ECO:0000256" key="3">
    <source>
        <dbReference type="ARBA" id="ARBA00023163"/>
    </source>
</evidence>
<gene>
    <name evidence="7" type="ORF">BZG36_01263</name>
</gene>
<dbReference type="PROSITE" id="PS51821">
    <property type="entry name" value="VELVET"/>
    <property type="match status" value="1"/>
</dbReference>
<dbReference type="InterPro" id="IPR038491">
    <property type="entry name" value="Velvet_dom_sf"/>
</dbReference>
<dbReference type="Proteomes" id="UP000242875">
    <property type="component" value="Unassembled WGS sequence"/>
</dbReference>
<name>A0A261Y5R6_9FUNG</name>
<keyword evidence="2" id="KW-0805">Transcription regulation</keyword>
<dbReference type="Gene3D" id="2.60.40.3960">
    <property type="entry name" value="Velvet domain"/>
    <property type="match status" value="1"/>
</dbReference>
<evidence type="ECO:0000259" key="6">
    <source>
        <dbReference type="PROSITE" id="PS51821"/>
    </source>
</evidence>
<evidence type="ECO:0000313" key="7">
    <source>
        <dbReference type="EMBL" id="OZJ05943.1"/>
    </source>
</evidence>
<dbReference type="Pfam" id="PF11754">
    <property type="entry name" value="Velvet"/>
    <property type="match status" value="2"/>
</dbReference>
<feature type="region of interest" description="Disordered" evidence="5">
    <location>
        <begin position="153"/>
        <end position="200"/>
    </location>
</feature>
<protein>
    <recommendedName>
        <fullName evidence="6">Velvet domain-containing protein</fullName>
    </recommendedName>
</protein>
<evidence type="ECO:0000256" key="5">
    <source>
        <dbReference type="SAM" id="MobiDB-lite"/>
    </source>
</evidence>
<dbReference type="InterPro" id="IPR021740">
    <property type="entry name" value="Velvet"/>
</dbReference>
<dbReference type="AlphaFoldDB" id="A0A261Y5R6"/>
<evidence type="ECO:0000256" key="2">
    <source>
        <dbReference type="ARBA" id="ARBA00023015"/>
    </source>
</evidence>
<accession>A0A261Y5R6</accession>
<evidence type="ECO:0000256" key="4">
    <source>
        <dbReference type="ARBA" id="ARBA00023242"/>
    </source>
</evidence>
<evidence type="ECO:0000313" key="8">
    <source>
        <dbReference type="Proteomes" id="UP000242875"/>
    </source>
</evidence>
<dbReference type="OrthoDB" id="5599552at2759"/>
<feature type="compositionally biased region" description="Basic and acidic residues" evidence="5">
    <location>
        <begin position="467"/>
        <end position="477"/>
    </location>
</feature>
<feature type="region of interest" description="Disordered" evidence="5">
    <location>
        <begin position="453"/>
        <end position="477"/>
    </location>
</feature>
<keyword evidence="8" id="KW-1185">Reference proteome</keyword>
<comment type="subcellular location">
    <subcellularLocation>
        <location evidence="1">Nucleus</location>
    </subcellularLocation>
</comment>
<dbReference type="PANTHER" id="PTHR33572:SF18">
    <property type="entry name" value="SPORE DEVELOPMENT REGULATOR VOSA"/>
    <property type="match status" value="1"/>
</dbReference>
<feature type="domain" description="Velvet" evidence="6">
    <location>
        <begin position="16"/>
        <end position="188"/>
    </location>
</feature>
<dbReference type="PANTHER" id="PTHR33572">
    <property type="entry name" value="SPORE DEVELOPMENT REGULATOR VOSA"/>
    <property type="match status" value="1"/>
</dbReference>
<keyword evidence="3" id="KW-0804">Transcription</keyword>
<proteinExistence type="predicted"/>
<feature type="non-terminal residue" evidence="7">
    <location>
        <position position="477"/>
    </location>
</feature>
<dbReference type="InterPro" id="IPR037525">
    <property type="entry name" value="Velvet_dom"/>
</dbReference>